<evidence type="ECO:0000256" key="2">
    <source>
        <dbReference type="ARBA" id="ARBA00022797"/>
    </source>
</evidence>
<dbReference type="EMBL" id="CP053564">
    <property type="protein sequence ID" value="QJY44676.1"/>
    <property type="molecule type" value="Genomic_DNA"/>
</dbReference>
<evidence type="ECO:0000256" key="1">
    <source>
        <dbReference type="ARBA" id="ARBA00010088"/>
    </source>
</evidence>
<keyword evidence="2" id="KW-0058">Aromatic hydrocarbons catabolism</keyword>
<dbReference type="PANTHER" id="PTHR21661">
    <property type="entry name" value="EPOXIDE HYDROLASE 1-RELATED"/>
    <property type="match status" value="1"/>
</dbReference>
<evidence type="ECO:0000256" key="4">
    <source>
        <dbReference type="PIRSR" id="PIRSR001112-1"/>
    </source>
</evidence>
<dbReference type="PIRSF" id="PIRSF001112">
    <property type="entry name" value="Epoxide_hydrolase"/>
    <property type="match status" value="1"/>
</dbReference>
<dbReference type="Gene3D" id="3.40.50.1820">
    <property type="entry name" value="alpha/beta hydrolase"/>
    <property type="match status" value="1"/>
</dbReference>
<dbReference type="InterPro" id="IPR010497">
    <property type="entry name" value="Epoxide_hydro_N"/>
</dbReference>
<sequence length="377" mass="42954">MREFRIDVPQADLDDLRDRLARTRWPEPATVEGWQQGVPLDYARELVEHWTTVYDWRRCEAELNALPQFTTPLDGGGDDSCQIHFLHVRSRHEGAFPLLLTHGWPGSVIEFLDVVEALTDPPDPRDAFHLVIPSLPGYGFSAKPSTSGWGVERIATAWAQLMDRLDYDRYGAQGGDWGAMITSALGTGMPDNVAGIHVTLPLAQRPPEGSVPPLTKAEEAALTDRRYFETHRSGYSAIQATRPQTLGYGLADSPVAQCMWVVEKFWDWTDSAGPPENVVPRDRMLDDVMLYWLPGTGASSARLYWESYRRRRLDPVEVPTGITLFPKELWRLPRSWLERRYTDIRHWSQPDVGGHFPSVEQPEIFVDEVRAFFRMVR</sequence>
<feature type="domain" description="Epoxide hydrolase N-terminal" evidence="5">
    <location>
        <begin position="1"/>
        <end position="111"/>
    </location>
</feature>
<dbReference type="PANTHER" id="PTHR21661:SF35">
    <property type="entry name" value="EPOXIDE HYDROLASE"/>
    <property type="match status" value="1"/>
</dbReference>
<reference evidence="6 7" key="1">
    <citation type="submission" date="2020-05" db="EMBL/GenBank/DDBJ databases">
        <authorList>
            <person name="Mo P."/>
        </authorList>
    </citation>
    <scope>NUCLEOTIDE SEQUENCE [LARGE SCALE GENOMIC DNA]</scope>
    <source>
        <strain evidence="6 7">Gen01</strain>
    </source>
</reference>
<dbReference type="AlphaFoldDB" id="A0A6M6JAT2"/>
<dbReference type="GO" id="GO:0004301">
    <property type="term" value="F:epoxide hydrolase activity"/>
    <property type="evidence" value="ECO:0007669"/>
    <property type="project" value="TreeGrafter"/>
</dbReference>
<keyword evidence="3 6" id="KW-0378">Hydrolase</keyword>
<dbReference type="RefSeq" id="WP_172154051.1">
    <property type="nucleotide sequence ID" value="NZ_CP053564.1"/>
</dbReference>
<dbReference type="InterPro" id="IPR016292">
    <property type="entry name" value="Epoxide_hydrolase"/>
</dbReference>
<name>A0A6M6JAT2_9PSEU</name>
<evidence type="ECO:0000313" key="7">
    <source>
        <dbReference type="Proteomes" id="UP000505377"/>
    </source>
</evidence>
<organism evidence="6 7">
    <name type="scientific">Pseudonocardia broussonetiae</name>
    <dbReference type="NCBI Taxonomy" id="2736640"/>
    <lineage>
        <taxon>Bacteria</taxon>
        <taxon>Bacillati</taxon>
        <taxon>Actinomycetota</taxon>
        <taxon>Actinomycetes</taxon>
        <taxon>Pseudonocardiales</taxon>
        <taxon>Pseudonocardiaceae</taxon>
        <taxon>Pseudonocardia</taxon>
    </lineage>
</organism>
<protein>
    <submittedName>
        <fullName evidence="6">Epoxide hydrolase</fullName>
    </submittedName>
</protein>
<comment type="similarity">
    <text evidence="1">Belongs to the peptidase S33 family.</text>
</comment>
<dbReference type="GO" id="GO:0097176">
    <property type="term" value="P:epoxide metabolic process"/>
    <property type="evidence" value="ECO:0007669"/>
    <property type="project" value="TreeGrafter"/>
</dbReference>
<evidence type="ECO:0000256" key="3">
    <source>
        <dbReference type="ARBA" id="ARBA00022801"/>
    </source>
</evidence>
<dbReference type="KEGG" id="pbro:HOP40_01530"/>
<dbReference type="PRINTS" id="PR00412">
    <property type="entry name" value="EPOXHYDRLASE"/>
</dbReference>
<dbReference type="InterPro" id="IPR029058">
    <property type="entry name" value="AB_hydrolase_fold"/>
</dbReference>
<dbReference type="Pfam" id="PF06441">
    <property type="entry name" value="EHN"/>
    <property type="match status" value="1"/>
</dbReference>
<dbReference type="SUPFAM" id="SSF53474">
    <property type="entry name" value="alpha/beta-Hydrolases"/>
    <property type="match status" value="1"/>
</dbReference>
<feature type="active site" description="Nucleophile" evidence="4">
    <location>
        <position position="176"/>
    </location>
</feature>
<feature type="active site" description="Proton donor" evidence="4">
    <location>
        <position position="304"/>
    </location>
</feature>
<feature type="active site" description="Proton acceptor" evidence="4">
    <location>
        <position position="355"/>
    </location>
</feature>
<proteinExistence type="inferred from homology"/>
<evidence type="ECO:0000313" key="6">
    <source>
        <dbReference type="EMBL" id="QJY44676.1"/>
    </source>
</evidence>
<keyword evidence="7" id="KW-1185">Reference proteome</keyword>
<accession>A0A6M6JAT2</accession>
<evidence type="ECO:0000259" key="5">
    <source>
        <dbReference type="Pfam" id="PF06441"/>
    </source>
</evidence>
<gene>
    <name evidence="6" type="ORF">HOP40_01530</name>
</gene>
<dbReference type="Proteomes" id="UP000505377">
    <property type="component" value="Chromosome"/>
</dbReference>
<dbReference type="InterPro" id="IPR000639">
    <property type="entry name" value="Epox_hydrolase-like"/>
</dbReference>